<accession>A0ABV7VRD5</accession>
<feature type="compositionally biased region" description="Polar residues" evidence="1">
    <location>
        <begin position="180"/>
        <end position="191"/>
    </location>
</feature>
<keyword evidence="4" id="KW-1185">Reference proteome</keyword>
<evidence type="ECO:0000256" key="2">
    <source>
        <dbReference type="SAM" id="SignalP"/>
    </source>
</evidence>
<keyword evidence="2" id="KW-0732">Signal</keyword>
<evidence type="ECO:0008006" key="5">
    <source>
        <dbReference type="Google" id="ProtNLM"/>
    </source>
</evidence>
<reference evidence="4" key="1">
    <citation type="journal article" date="2019" name="Int. J. Syst. Evol. Microbiol.">
        <title>The Global Catalogue of Microorganisms (GCM) 10K type strain sequencing project: providing services to taxonomists for standard genome sequencing and annotation.</title>
        <authorList>
            <consortium name="The Broad Institute Genomics Platform"/>
            <consortium name="The Broad Institute Genome Sequencing Center for Infectious Disease"/>
            <person name="Wu L."/>
            <person name="Ma J."/>
        </authorList>
    </citation>
    <scope>NUCLEOTIDE SEQUENCE [LARGE SCALE GENOMIC DNA]</scope>
    <source>
        <strain evidence="4">KCTC 42424</strain>
    </source>
</reference>
<dbReference type="EMBL" id="JBHRYB010000003">
    <property type="protein sequence ID" value="MFC3679257.1"/>
    <property type="molecule type" value="Genomic_DNA"/>
</dbReference>
<evidence type="ECO:0000313" key="4">
    <source>
        <dbReference type="Proteomes" id="UP001595722"/>
    </source>
</evidence>
<dbReference type="Gene3D" id="2.60.40.2030">
    <property type="match status" value="1"/>
</dbReference>
<feature type="signal peptide" evidence="2">
    <location>
        <begin position="1"/>
        <end position="30"/>
    </location>
</feature>
<protein>
    <recommendedName>
        <fullName evidence="5">DUF1566 domain-containing protein</fullName>
    </recommendedName>
</protein>
<feature type="region of interest" description="Disordered" evidence="1">
    <location>
        <begin position="171"/>
        <end position="191"/>
    </location>
</feature>
<gene>
    <name evidence="3" type="ORF">ACFOMG_03920</name>
</gene>
<organism evidence="3 4">
    <name type="scientific">Bacterioplanoides pacificum</name>
    <dbReference type="NCBI Taxonomy" id="1171596"/>
    <lineage>
        <taxon>Bacteria</taxon>
        <taxon>Pseudomonadati</taxon>
        <taxon>Pseudomonadota</taxon>
        <taxon>Gammaproteobacteria</taxon>
        <taxon>Oceanospirillales</taxon>
        <taxon>Oceanospirillaceae</taxon>
        <taxon>Bacterioplanoides</taxon>
    </lineage>
</organism>
<dbReference type="RefSeq" id="WP_376864913.1">
    <property type="nucleotide sequence ID" value="NZ_JBHRYB010000003.1"/>
</dbReference>
<feature type="chain" id="PRO_5045770004" description="DUF1566 domain-containing protein" evidence="2">
    <location>
        <begin position="31"/>
        <end position="455"/>
    </location>
</feature>
<dbReference type="InterPro" id="IPR038081">
    <property type="entry name" value="CalX-like_sf"/>
</dbReference>
<dbReference type="SUPFAM" id="SSF141072">
    <property type="entry name" value="CalX-like"/>
    <property type="match status" value="1"/>
</dbReference>
<evidence type="ECO:0000313" key="3">
    <source>
        <dbReference type="EMBL" id="MFC3679257.1"/>
    </source>
</evidence>
<name>A0ABV7VRD5_9GAMM</name>
<proteinExistence type="predicted"/>
<comment type="caution">
    <text evidence="3">The sequence shown here is derived from an EMBL/GenBank/DDBJ whole genome shotgun (WGS) entry which is preliminary data.</text>
</comment>
<dbReference type="Proteomes" id="UP001595722">
    <property type="component" value="Unassembled WGS sequence"/>
</dbReference>
<sequence length="455" mass="50680">MFIFVQLILKKLSGYCFLFAAAALLTGCFAEVDLTEEEQQLNDRLSQPGSSPPDHEQPLAITLAAARAAEGDPERPQQLLFAVTLNRPATQDLTIYYQLENGLALAGRDFVMPQRPELLIEQGRNQGWIAVDLIADERPDISKNLTLRLTHTEPDIVMIINGAADGIIADDDDRRRPLTHSGSQGSINQQGEYSAECEGPYSHLLDCHTASDNAADSSRFQKLDNDGKVLAADVDHWACVRDNHSGLIWEAKQDIPFDQYHSIHSEFTVLNSRYFDWDESYHPLILSGNDFILSGIPDTPTSEHDWQPGDSDEIYTVYIGSQNCANHHFVCTSEQYALDVNQRGLCGFNDWQVPQIEQLTSLQSVAYLDAPPPQFFPFNGTFISHSVVFDWPQQVPEEHAVAVVSQAVAALNIRHHPQQRGRVLTAALYGDQPPSDRSPVSAAGYQLMLVRTINE</sequence>
<evidence type="ECO:0000256" key="1">
    <source>
        <dbReference type="SAM" id="MobiDB-lite"/>
    </source>
</evidence>